<reference evidence="1 2" key="1">
    <citation type="submission" date="2023-11" db="EMBL/GenBank/DDBJ databases">
        <title>Paucibacter sp. nov., isolated from fresh soil in Korea.</title>
        <authorList>
            <person name="Le N.T.T."/>
        </authorList>
    </citation>
    <scope>NUCLEOTIDE SEQUENCE [LARGE SCALE GENOMIC DNA]</scope>
    <source>
        <strain evidence="1 2">R3-3</strain>
    </source>
</reference>
<dbReference type="EMBL" id="JAXCLA010000012">
    <property type="protein sequence ID" value="MDY0748805.1"/>
    <property type="molecule type" value="Genomic_DNA"/>
</dbReference>
<dbReference type="Proteomes" id="UP001285263">
    <property type="component" value="Unassembled WGS sequence"/>
</dbReference>
<protein>
    <submittedName>
        <fullName evidence="1">Triphosphoribosyl-dephospho-CoA synthase</fullName>
    </submittedName>
</protein>
<name>A0ABU5DR66_9BURK</name>
<dbReference type="InterPro" id="IPR002736">
    <property type="entry name" value="CitG"/>
</dbReference>
<dbReference type="PANTHER" id="PTHR42280:SF1">
    <property type="entry name" value="CITG FAMILY PROTEIN"/>
    <property type="match status" value="1"/>
</dbReference>
<dbReference type="Gene3D" id="1.10.4200.10">
    <property type="entry name" value="Triphosphoribosyl-dephospho-CoA protein"/>
    <property type="match status" value="1"/>
</dbReference>
<evidence type="ECO:0000313" key="1">
    <source>
        <dbReference type="EMBL" id="MDY0748805.1"/>
    </source>
</evidence>
<dbReference type="RefSeq" id="WP_320426776.1">
    <property type="nucleotide sequence ID" value="NZ_JAXCLA010000012.1"/>
</dbReference>
<evidence type="ECO:0000313" key="2">
    <source>
        <dbReference type="Proteomes" id="UP001285263"/>
    </source>
</evidence>
<sequence>MNARDAFLRACTLDVAVRKPGNVSVHSAGHRMQAQQFLDSAQAAAGPLFERGSGVGERIEGAVRASWAAAGCNTNLGIVLLCAPLAVAVERHGEATPAALEAVLSMLDLDDARAAYRGIAQANPGGLGSAEAEDVHAEPGVGLRAGMALAADRDLIARQYRDGYADVFARVPPAPPEGRPEAAVQAVYLDWLGTFPDSHIVRKHGIAVAQTVMAVAQRWRARAAAGEALDGSPEFAAWDEALKSRGINPGTTADLTVATLMLSFLRAGGTDRDNSPLAPAV</sequence>
<dbReference type="PANTHER" id="PTHR42280">
    <property type="entry name" value="CITG FAMILY PROTEIN"/>
    <property type="match status" value="1"/>
</dbReference>
<proteinExistence type="predicted"/>
<comment type="caution">
    <text evidence="1">The sequence shown here is derived from an EMBL/GenBank/DDBJ whole genome shotgun (WGS) entry which is preliminary data.</text>
</comment>
<accession>A0ABU5DR66</accession>
<gene>
    <name evidence="1" type="ORF">SNE35_30180</name>
</gene>
<organism evidence="1 2">
    <name type="scientific">Roseateles agri</name>
    <dbReference type="NCBI Taxonomy" id="3098619"/>
    <lineage>
        <taxon>Bacteria</taxon>
        <taxon>Pseudomonadati</taxon>
        <taxon>Pseudomonadota</taxon>
        <taxon>Betaproteobacteria</taxon>
        <taxon>Burkholderiales</taxon>
        <taxon>Sphaerotilaceae</taxon>
        <taxon>Roseateles</taxon>
    </lineage>
</organism>
<keyword evidence="2" id="KW-1185">Reference proteome</keyword>
<dbReference type="Pfam" id="PF01874">
    <property type="entry name" value="CitG"/>
    <property type="match status" value="1"/>
</dbReference>